<evidence type="ECO:0000256" key="2">
    <source>
        <dbReference type="ARBA" id="ARBA00022857"/>
    </source>
</evidence>
<dbReference type="GO" id="GO:0006006">
    <property type="term" value="P:glucose metabolic process"/>
    <property type="evidence" value="ECO:0007669"/>
    <property type="project" value="TreeGrafter"/>
</dbReference>
<dbReference type="Proteomes" id="UP001054837">
    <property type="component" value="Unassembled WGS sequence"/>
</dbReference>
<name>A0AAV4MGI9_9ARAC</name>
<protein>
    <submittedName>
        <fullName evidence="3">L-xylulose reductase</fullName>
    </submittedName>
</protein>
<comment type="caution">
    <text evidence="3">The sequence shown here is derived from an EMBL/GenBank/DDBJ whole genome shotgun (WGS) entry which is preliminary data.</text>
</comment>
<dbReference type="EMBL" id="BPLQ01000452">
    <property type="protein sequence ID" value="GIX71453.1"/>
    <property type="molecule type" value="Genomic_DNA"/>
</dbReference>
<feature type="non-terminal residue" evidence="3">
    <location>
        <position position="50"/>
    </location>
</feature>
<dbReference type="Pfam" id="PF00106">
    <property type="entry name" value="adh_short"/>
    <property type="match status" value="1"/>
</dbReference>
<dbReference type="SUPFAM" id="SSF51735">
    <property type="entry name" value="NAD(P)-binding Rossmann-fold domains"/>
    <property type="match status" value="1"/>
</dbReference>
<dbReference type="PANTHER" id="PTHR44252">
    <property type="entry name" value="D-ERYTHRULOSE REDUCTASE"/>
    <property type="match status" value="1"/>
</dbReference>
<comment type="similarity">
    <text evidence="1">Belongs to the short-chain dehydrogenases/reductases (SDR) family.</text>
</comment>
<dbReference type="InterPro" id="IPR051737">
    <property type="entry name" value="L-xylulose/Carbonyl_redctase"/>
</dbReference>
<sequence>MEIAFHGKRALVTGAGKGIGRAMALKLAECGAEVVAVSRTQSDLDALKKE</sequence>
<evidence type="ECO:0000313" key="3">
    <source>
        <dbReference type="EMBL" id="GIX71453.1"/>
    </source>
</evidence>
<dbReference type="InterPro" id="IPR036291">
    <property type="entry name" value="NAD(P)-bd_dom_sf"/>
</dbReference>
<dbReference type="GO" id="GO:0004090">
    <property type="term" value="F:carbonyl reductase (NADPH) activity"/>
    <property type="evidence" value="ECO:0007669"/>
    <property type="project" value="TreeGrafter"/>
</dbReference>
<accession>A0AAV4MGI9</accession>
<keyword evidence="4" id="KW-1185">Reference proteome</keyword>
<dbReference type="InterPro" id="IPR002347">
    <property type="entry name" value="SDR_fam"/>
</dbReference>
<dbReference type="PANTHER" id="PTHR44252:SF3">
    <property type="entry name" value="D-ERYTHRULOSE REDUCTASE-RELATED"/>
    <property type="match status" value="1"/>
</dbReference>
<evidence type="ECO:0000256" key="1">
    <source>
        <dbReference type="ARBA" id="ARBA00006484"/>
    </source>
</evidence>
<dbReference type="GO" id="GO:0005997">
    <property type="term" value="P:xylulose metabolic process"/>
    <property type="evidence" value="ECO:0007669"/>
    <property type="project" value="TreeGrafter"/>
</dbReference>
<reference evidence="3 4" key="1">
    <citation type="submission" date="2021-06" db="EMBL/GenBank/DDBJ databases">
        <title>Caerostris darwini draft genome.</title>
        <authorList>
            <person name="Kono N."/>
            <person name="Arakawa K."/>
        </authorList>
    </citation>
    <scope>NUCLEOTIDE SEQUENCE [LARGE SCALE GENOMIC DNA]</scope>
</reference>
<gene>
    <name evidence="3" type="primary">Dcxr</name>
    <name evidence="3" type="ORF">CDAR_240641</name>
</gene>
<dbReference type="GO" id="GO:0050038">
    <property type="term" value="F:L-xylulose reductase (NADPH) activity"/>
    <property type="evidence" value="ECO:0007669"/>
    <property type="project" value="TreeGrafter"/>
</dbReference>
<dbReference type="AlphaFoldDB" id="A0AAV4MGI9"/>
<proteinExistence type="inferred from homology"/>
<evidence type="ECO:0000313" key="4">
    <source>
        <dbReference type="Proteomes" id="UP001054837"/>
    </source>
</evidence>
<dbReference type="Gene3D" id="3.40.50.720">
    <property type="entry name" value="NAD(P)-binding Rossmann-like Domain"/>
    <property type="match status" value="1"/>
</dbReference>
<keyword evidence="2" id="KW-0521">NADP</keyword>
<organism evidence="3 4">
    <name type="scientific">Caerostris darwini</name>
    <dbReference type="NCBI Taxonomy" id="1538125"/>
    <lineage>
        <taxon>Eukaryota</taxon>
        <taxon>Metazoa</taxon>
        <taxon>Ecdysozoa</taxon>
        <taxon>Arthropoda</taxon>
        <taxon>Chelicerata</taxon>
        <taxon>Arachnida</taxon>
        <taxon>Araneae</taxon>
        <taxon>Araneomorphae</taxon>
        <taxon>Entelegynae</taxon>
        <taxon>Araneoidea</taxon>
        <taxon>Araneidae</taxon>
        <taxon>Caerostris</taxon>
    </lineage>
</organism>